<sequence length="41" mass="4567">MAIGEPVWIRAESFSGMPTSPVMVRAISSARAFRPSWIFAR</sequence>
<gene>
    <name evidence="1" type="ORF">GALL_169870</name>
</gene>
<proteinExistence type="predicted"/>
<organism evidence="1">
    <name type="scientific">mine drainage metagenome</name>
    <dbReference type="NCBI Taxonomy" id="410659"/>
    <lineage>
        <taxon>unclassified sequences</taxon>
        <taxon>metagenomes</taxon>
        <taxon>ecological metagenomes</taxon>
    </lineage>
</organism>
<dbReference type="EMBL" id="MLJW01000090">
    <property type="protein sequence ID" value="OIR00851.1"/>
    <property type="molecule type" value="Genomic_DNA"/>
</dbReference>
<name>A0A1J5RYR9_9ZZZZ</name>
<protein>
    <submittedName>
        <fullName evidence="1">Uncharacterized protein</fullName>
    </submittedName>
</protein>
<accession>A0A1J5RYR9</accession>
<evidence type="ECO:0000313" key="1">
    <source>
        <dbReference type="EMBL" id="OIR00851.1"/>
    </source>
</evidence>
<comment type="caution">
    <text evidence="1">The sequence shown here is derived from an EMBL/GenBank/DDBJ whole genome shotgun (WGS) entry which is preliminary data.</text>
</comment>
<reference evidence="1" key="1">
    <citation type="submission" date="2016-10" db="EMBL/GenBank/DDBJ databases">
        <title>Sequence of Gallionella enrichment culture.</title>
        <authorList>
            <person name="Poehlein A."/>
            <person name="Muehling M."/>
            <person name="Daniel R."/>
        </authorList>
    </citation>
    <scope>NUCLEOTIDE SEQUENCE</scope>
</reference>
<dbReference type="AlphaFoldDB" id="A0A1J5RYR9"/>